<dbReference type="GO" id="GO:0005886">
    <property type="term" value="C:plasma membrane"/>
    <property type="evidence" value="ECO:0007669"/>
    <property type="project" value="UniProtKB-SubCell"/>
</dbReference>
<dbReference type="GO" id="GO:0016887">
    <property type="term" value="F:ATP hydrolysis activity"/>
    <property type="evidence" value="ECO:0007669"/>
    <property type="project" value="InterPro"/>
</dbReference>
<keyword evidence="10" id="KW-1185">Reference proteome</keyword>
<dbReference type="NCBIfam" id="TIGR01727">
    <property type="entry name" value="oligo_HPY"/>
    <property type="match status" value="1"/>
</dbReference>
<evidence type="ECO:0000256" key="1">
    <source>
        <dbReference type="ARBA" id="ARBA00004417"/>
    </source>
</evidence>
<keyword evidence="6 9" id="KW-0067">ATP-binding</keyword>
<reference evidence="9 10" key="1">
    <citation type="submission" date="2017-02" db="EMBL/GenBank/DDBJ databases">
        <authorList>
            <person name="Peterson S.W."/>
        </authorList>
    </citation>
    <scope>NUCLEOTIDE SEQUENCE [LARGE SCALE GENOMIC DNA]</scope>
    <source>
        <strain evidence="9 10">USBA 369</strain>
    </source>
</reference>
<evidence type="ECO:0000313" key="10">
    <source>
        <dbReference type="Proteomes" id="UP000190135"/>
    </source>
</evidence>
<dbReference type="InterPro" id="IPR003439">
    <property type="entry name" value="ABC_transporter-like_ATP-bd"/>
</dbReference>
<keyword evidence="3" id="KW-0813">Transport</keyword>
<comment type="subcellular location">
    <subcellularLocation>
        <location evidence="1">Cell inner membrane</location>
        <topology evidence="1">Peripheral membrane protein</topology>
    </subcellularLocation>
</comment>
<dbReference type="InterPro" id="IPR017871">
    <property type="entry name" value="ABC_transporter-like_CS"/>
</dbReference>
<dbReference type="Pfam" id="PF00005">
    <property type="entry name" value="ABC_tran"/>
    <property type="match status" value="1"/>
</dbReference>
<dbReference type="InterPro" id="IPR027417">
    <property type="entry name" value="P-loop_NTPase"/>
</dbReference>
<dbReference type="PROSITE" id="PS00211">
    <property type="entry name" value="ABC_TRANSPORTER_1"/>
    <property type="match status" value="1"/>
</dbReference>
<evidence type="ECO:0000256" key="6">
    <source>
        <dbReference type="ARBA" id="ARBA00022840"/>
    </source>
</evidence>
<dbReference type="STRING" id="1365950.SAMN05428963_102182"/>
<keyword evidence="5" id="KW-0547">Nucleotide-binding</keyword>
<organism evidence="9 10">
    <name type="scientific">Consotaella salsifontis</name>
    <dbReference type="NCBI Taxonomy" id="1365950"/>
    <lineage>
        <taxon>Bacteria</taxon>
        <taxon>Pseudomonadati</taxon>
        <taxon>Pseudomonadota</taxon>
        <taxon>Alphaproteobacteria</taxon>
        <taxon>Hyphomicrobiales</taxon>
        <taxon>Aurantimonadaceae</taxon>
        <taxon>Consotaella</taxon>
    </lineage>
</organism>
<dbReference type="Gene3D" id="3.40.50.300">
    <property type="entry name" value="P-loop containing nucleotide triphosphate hydrolases"/>
    <property type="match status" value="1"/>
</dbReference>
<dbReference type="CDD" id="cd03257">
    <property type="entry name" value="ABC_NikE_OppD_transporters"/>
    <property type="match status" value="1"/>
</dbReference>
<evidence type="ECO:0000256" key="5">
    <source>
        <dbReference type="ARBA" id="ARBA00022741"/>
    </source>
</evidence>
<dbReference type="InterPro" id="IPR013563">
    <property type="entry name" value="Oligopep_ABC_C"/>
</dbReference>
<dbReference type="GO" id="GO:0005524">
    <property type="term" value="F:ATP binding"/>
    <property type="evidence" value="ECO:0007669"/>
    <property type="project" value="UniProtKB-KW"/>
</dbReference>
<evidence type="ECO:0000256" key="2">
    <source>
        <dbReference type="ARBA" id="ARBA00005417"/>
    </source>
</evidence>
<dbReference type="InterPro" id="IPR003593">
    <property type="entry name" value="AAA+_ATPase"/>
</dbReference>
<dbReference type="SUPFAM" id="SSF52540">
    <property type="entry name" value="P-loop containing nucleoside triphosphate hydrolases"/>
    <property type="match status" value="1"/>
</dbReference>
<evidence type="ECO:0000259" key="8">
    <source>
        <dbReference type="PROSITE" id="PS50893"/>
    </source>
</evidence>
<dbReference type="PANTHER" id="PTHR43297">
    <property type="entry name" value="OLIGOPEPTIDE TRANSPORT ATP-BINDING PROTEIN APPD"/>
    <property type="match status" value="1"/>
</dbReference>
<dbReference type="Proteomes" id="UP000190135">
    <property type="component" value="Unassembled WGS sequence"/>
</dbReference>
<dbReference type="GO" id="GO:0015833">
    <property type="term" value="P:peptide transport"/>
    <property type="evidence" value="ECO:0007669"/>
    <property type="project" value="InterPro"/>
</dbReference>
<evidence type="ECO:0000313" key="9">
    <source>
        <dbReference type="EMBL" id="SJZ68058.1"/>
    </source>
</evidence>
<dbReference type="Pfam" id="PF08352">
    <property type="entry name" value="oligo_HPY"/>
    <property type="match status" value="1"/>
</dbReference>
<dbReference type="PANTHER" id="PTHR43297:SF2">
    <property type="entry name" value="DIPEPTIDE TRANSPORT ATP-BINDING PROTEIN DPPD"/>
    <property type="match status" value="1"/>
</dbReference>
<evidence type="ECO:0000256" key="4">
    <source>
        <dbReference type="ARBA" id="ARBA00022475"/>
    </source>
</evidence>
<dbReference type="SMART" id="SM00382">
    <property type="entry name" value="AAA"/>
    <property type="match status" value="1"/>
</dbReference>
<dbReference type="FunFam" id="3.40.50.300:FF:000016">
    <property type="entry name" value="Oligopeptide ABC transporter ATP-binding component"/>
    <property type="match status" value="1"/>
</dbReference>
<evidence type="ECO:0000256" key="3">
    <source>
        <dbReference type="ARBA" id="ARBA00022448"/>
    </source>
</evidence>
<dbReference type="PROSITE" id="PS50893">
    <property type="entry name" value="ABC_TRANSPORTER_2"/>
    <property type="match status" value="1"/>
</dbReference>
<sequence length="331" mass="35519">MTPLLSVRDLSITVSTPEGELPIVSDMTFDLAEGETLGIVGESGSGKSLLALALIGLLAPGARAFGSIRFRGEELVGLDDAAFCGLRGRKIAMIFQEPMTALNPTMRIGDQIGEMLRLKGSGRREAREAALSLLDRVRLAHARQRIDAYPHELSGGQRQRVLIAIALAGGPDLLIADEPTTALDVTLEAEILTLLSELVREERMALIMVSHDLGVIARATARTMVMYAGARLEEGPTAMVLGRPLNPYTEALLAASPASLPEGKRLERPRQRLAVIPGAVPAFSTLPPGCRFAGRCSRHQPDCDAGEPPWRDFPDGRGVRCIHTRANEAPA</sequence>
<keyword evidence="7" id="KW-0472">Membrane</keyword>
<feature type="domain" description="ABC transporter" evidence="8">
    <location>
        <begin position="7"/>
        <end position="253"/>
    </location>
</feature>
<dbReference type="AlphaFoldDB" id="A0A1T4MMX1"/>
<gene>
    <name evidence="9" type="ORF">SAMN05428963_102182</name>
</gene>
<protein>
    <submittedName>
        <fullName evidence="9">Peptide/nickel transport system ATP-binding protein</fullName>
    </submittedName>
</protein>
<dbReference type="RefSeq" id="WP_245318757.1">
    <property type="nucleotide sequence ID" value="NZ_FUXL01000002.1"/>
</dbReference>
<keyword evidence="4" id="KW-1003">Cell membrane</keyword>
<dbReference type="GO" id="GO:0055085">
    <property type="term" value="P:transmembrane transport"/>
    <property type="evidence" value="ECO:0007669"/>
    <property type="project" value="UniProtKB-ARBA"/>
</dbReference>
<comment type="similarity">
    <text evidence="2">Belongs to the ABC transporter superfamily.</text>
</comment>
<name>A0A1T4MMX1_9HYPH</name>
<proteinExistence type="inferred from homology"/>
<evidence type="ECO:0000256" key="7">
    <source>
        <dbReference type="ARBA" id="ARBA00023136"/>
    </source>
</evidence>
<dbReference type="EMBL" id="FUXL01000002">
    <property type="protein sequence ID" value="SJZ68058.1"/>
    <property type="molecule type" value="Genomic_DNA"/>
</dbReference>
<accession>A0A1T4MMX1</accession>
<dbReference type="InterPro" id="IPR050388">
    <property type="entry name" value="ABC_Ni/Peptide_Import"/>
</dbReference>